<accession>A0A328P4S0</accession>
<sequence>MGATIRKRLRRTTLREGATPFDRLPWSIQGFVIDFLRCHQCEVTPANCQAVAEAVELRLKHGPICYSHLAVLIEDDIFLE</sequence>
<dbReference type="OrthoDB" id="9851592at2"/>
<protein>
    <submittedName>
        <fullName evidence="1">Uncharacterized protein</fullName>
    </submittedName>
</protein>
<evidence type="ECO:0000313" key="1">
    <source>
        <dbReference type="EMBL" id="RAO77268.1"/>
    </source>
</evidence>
<reference evidence="1 2" key="1">
    <citation type="journal article" date="2018" name="Genet. Mol. Biol.">
        <title>The genome sequence of Dyella jiangningensis FCAV SCS01 from a lignocellulose-decomposing microbial consortium metagenome reveals potential for biotechnological applications.</title>
        <authorList>
            <person name="Desiderato J.G."/>
            <person name="Alvarenga D.O."/>
            <person name="Constancio M.T.L."/>
            <person name="Alves L.M.C."/>
            <person name="Varani A.M."/>
        </authorList>
    </citation>
    <scope>NUCLEOTIDE SEQUENCE [LARGE SCALE GENOMIC DNA]</scope>
    <source>
        <strain evidence="1 2">FCAV SCS01</strain>
    </source>
</reference>
<proteinExistence type="predicted"/>
<keyword evidence="2" id="KW-1185">Reference proteome</keyword>
<name>A0A328P4S0_9GAMM</name>
<evidence type="ECO:0000313" key="2">
    <source>
        <dbReference type="Proteomes" id="UP000248926"/>
    </source>
</evidence>
<dbReference type="EMBL" id="NFZS01000001">
    <property type="protein sequence ID" value="RAO77268.1"/>
    <property type="molecule type" value="Genomic_DNA"/>
</dbReference>
<dbReference type="Proteomes" id="UP000248926">
    <property type="component" value="Unassembled WGS sequence"/>
</dbReference>
<dbReference type="RefSeq" id="WP_111981321.1">
    <property type="nucleotide sequence ID" value="NZ_NFZS01000001.1"/>
</dbReference>
<dbReference type="AlphaFoldDB" id="A0A328P4S0"/>
<organism evidence="1 2">
    <name type="scientific">Dyella jiangningensis</name>
    <dbReference type="NCBI Taxonomy" id="1379159"/>
    <lineage>
        <taxon>Bacteria</taxon>
        <taxon>Pseudomonadati</taxon>
        <taxon>Pseudomonadota</taxon>
        <taxon>Gammaproteobacteria</taxon>
        <taxon>Lysobacterales</taxon>
        <taxon>Rhodanobacteraceae</taxon>
        <taxon>Dyella</taxon>
    </lineage>
</organism>
<comment type="caution">
    <text evidence="1">The sequence shown here is derived from an EMBL/GenBank/DDBJ whole genome shotgun (WGS) entry which is preliminary data.</text>
</comment>
<gene>
    <name evidence="1" type="ORF">CA260_05110</name>
</gene>